<comment type="caution">
    <text evidence="1">The sequence shown here is derived from an EMBL/GenBank/DDBJ whole genome shotgun (WGS) entry which is preliminary data.</text>
</comment>
<dbReference type="Proteomes" id="UP000604046">
    <property type="component" value="Unassembled WGS sequence"/>
</dbReference>
<sequence length="123" mass="14326">MREEEAGPTSQIRSGRVRIRLTPRHFSPLGTTFRDVRMTFLHTRFAIRAVDCEGYAWTAWSSVLPGFLSVDRCKYKIDPTGKDVLITLCPEYAYLPLTGLESLELHRPYKFENCKKNFTKYFI</sequence>
<gene>
    <name evidence="1" type="ORF">SNAT2548_LOCUS14026</name>
</gene>
<dbReference type="EMBL" id="CAJNDS010001558">
    <property type="protein sequence ID" value="CAE7265534.1"/>
    <property type="molecule type" value="Genomic_DNA"/>
</dbReference>
<dbReference type="AlphaFoldDB" id="A0A812MX21"/>
<keyword evidence="2" id="KW-1185">Reference proteome</keyword>
<reference evidence="1" key="1">
    <citation type="submission" date="2021-02" db="EMBL/GenBank/DDBJ databases">
        <authorList>
            <person name="Dougan E. K."/>
            <person name="Rhodes N."/>
            <person name="Thang M."/>
            <person name="Chan C."/>
        </authorList>
    </citation>
    <scope>NUCLEOTIDE SEQUENCE</scope>
</reference>
<accession>A0A812MX21</accession>
<evidence type="ECO:0000313" key="2">
    <source>
        <dbReference type="Proteomes" id="UP000604046"/>
    </source>
</evidence>
<protein>
    <submittedName>
        <fullName evidence="1">Uncharacterized protein</fullName>
    </submittedName>
</protein>
<name>A0A812MX21_9DINO</name>
<dbReference type="OrthoDB" id="447430at2759"/>
<organism evidence="1 2">
    <name type="scientific">Symbiodinium natans</name>
    <dbReference type="NCBI Taxonomy" id="878477"/>
    <lineage>
        <taxon>Eukaryota</taxon>
        <taxon>Sar</taxon>
        <taxon>Alveolata</taxon>
        <taxon>Dinophyceae</taxon>
        <taxon>Suessiales</taxon>
        <taxon>Symbiodiniaceae</taxon>
        <taxon>Symbiodinium</taxon>
    </lineage>
</organism>
<evidence type="ECO:0000313" key="1">
    <source>
        <dbReference type="EMBL" id="CAE7265534.1"/>
    </source>
</evidence>
<proteinExistence type="predicted"/>